<name>A0ABP0DRQ1_9PEZI</name>
<protein>
    <submittedName>
        <fullName evidence="2">Secondary metabolism biosynthetic enzyme</fullName>
    </submittedName>
</protein>
<dbReference type="Gene3D" id="3.40.50.720">
    <property type="entry name" value="NAD(P)-binding Rossmann-like Domain"/>
    <property type="match status" value="1"/>
</dbReference>
<dbReference type="PANTHER" id="PTHR11695">
    <property type="entry name" value="ALCOHOL DEHYDROGENASE RELATED"/>
    <property type="match status" value="1"/>
</dbReference>
<dbReference type="CDD" id="cd08267">
    <property type="entry name" value="MDR1"/>
    <property type="match status" value="1"/>
</dbReference>
<evidence type="ECO:0000313" key="2">
    <source>
        <dbReference type="EMBL" id="CAK7270978.1"/>
    </source>
</evidence>
<reference evidence="2 3" key="1">
    <citation type="submission" date="2024-01" db="EMBL/GenBank/DDBJ databases">
        <authorList>
            <person name="Allen C."/>
            <person name="Tagirdzhanova G."/>
        </authorList>
    </citation>
    <scope>NUCLEOTIDE SEQUENCE [LARGE SCALE GENOMIC DNA]</scope>
    <source>
        <strain evidence="2 3">CBS 573.63</strain>
    </source>
</reference>
<dbReference type="InterPro" id="IPR011032">
    <property type="entry name" value="GroES-like_sf"/>
</dbReference>
<evidence type="ECO:0000313" key="3">
    <source>
        <dbReference type="Proteomes" id="UP001642501"/>
    </source>
</evidence>
<dbReference type="Pfam" id="PF08240">
    <property type="entry name" value="ADH_N"/>
    <property type="match status" value="1"/>
</dbReference>
<dbReference type="Proteomes" id="UP001642501">
    <property type="component" value="Unassembled WGS sequence"/>
</dbReference>
<comment type="caution">
    <text evidence="2">The sequence shown here is derived from an EMBL/GenBank/DDBJ whole genome shotgun (WGS) entry which is preliminary data.</text>
</comment>
<dbReference type="PANTHER" id="PTHR11695:SF294">
    <property type="entry name" value="RETICULON-4-INTERACTING PROTEIN 1, MITOCHONDRIAL"/>
    <property type="match status" value="1"/>
</dbReference>
<dbReference type="SMART" id="SM00829">
    <property type="entry name" value="PKS_ER"/>
    <property type="match status" value="1"/>
</dbReference>
<feature type="domain" description="Enoyl reductase (ER)" evidence="1">
    <location>
        <begin position="38"/>
        <end position="364"/>
    </location>
</feature>
<dbReference type="InterPro" id="IPR036291">
    <property type="entry name" value="NAD(P)-bd_dom_sf"/>
</dbReference>
<proteinExistence type="predicted"/>
<sequence>MSAGTPSTFELPATMRAWVYHHAKGGIETAMKLVPDYPVPETFRTLPHSHSNKGSEAILVRVLAASLNPVDYKLPELPLVGGFLHKRPATPAADFCGRVIRSSKADSSVFTPGQLVAGTLPMFAQHGALAEYAIAYSDRIVPVPEGVSVEQAATIGICGATVWTALVPEIEAAQKRSASPRALRVFINGGSGGIGSFAIPAAKALGCHVTTTCSASNVEHVRNTLGADDVMDYKTSNVADTLVHKAQADGPFDVAFDSIGMSFGLYKAADAFLVDGAAFPRIGVDLLLDGVRIMLQPRLLGGGKHASPFVSGDVTPERLRQVLDLMAQGKLTVPLDGDTVVPFEDVPRAYTRLKTHRTIGKIVVRVSEDN</sequence>
<keyword evidence="3" id="KW-1185">Reference proteome</keyword>
<organism evidence="2 3">
    <name type="scientific">Sporothrix epigloea</name>
    <dbReference type="NCBI Taxonomy" id="1892477"/>
    <lineage>
        <taxon>Eukaryota</taxon>
        <taxon>Fungi</taxon>
        <taxon>Dikarya</taxon>
        <taxon>Ascomycota</taxon>
        <taxon>Pezizomycotina</taxon>
        <taxon>Sordariomycetes</taxon>
        <taxon>Sordariomycetidae</taxon>
        <taxon>Ophiostomatales</taxon>
        <taxon>Ophiostomataceae</taxon>
        <taxon>Sporothrix</taxon>
    </lineage>
</organism>
<gene>
    <name evidence="2" type="ORF">SEPCBS57363_004382</name>
</gene>
<evidence type="ECO:0000259" key="1">
    <source>
        <dbReference type="SMART" id="SM00829"/>
    </source>
</evidence>
<dbReference type="InterPro" id="IPR020843">
    <property type="entry name" value="ER"/>
</dbReference>
<dbReference type="InterPro" id="IPR050700">
    <property type="entry name" value="YIM1/Zinc_Alcohol_DH_Fams"/>
</dbReference>
<dbReference type="InterPro" id="IPR013154">
    <property type="entry name" value="ADH-like_N"/>
</dbReference>
<dbReference type="SUPFAM" id="SSF51735">
    <property type="entry name" value="NAD(P)-binding Rossmann-fold domains"/>
    <property type="match status" value="1"/>
</dbReference>
<accession>A0ABP0DRQ1</accession>
<dbReference type="SUPFAM" id="SSF50129">
    <property type="entry name" value="GroES-like"/>
    <property type="match status" value="1"/>
</dbReference>
<dbReference type="EMBL" id="CAWUOM010000080">
    <property type="protein sequence ID" value="CAK7270978.1"/>
    <property type="molecule type" value="Genomic_DNA"/>
</dbReference>
<dbReference type="Gene3D" id="3.90.180.10">
    <property type="entry name" value="Medium-chain alcohol dehydrogenases, catalytic domain"/>
    <property type="match status" value="1"/>
</dbReference>
<dbReference type="Pfam" id="PF13602">
    <property type="entry name" value="ADH_zinc_N_2"/>
    <property type="match status" value="1"/>
</dbReference>